<dbReference type="SUPFAM" id="SSF55729">
    <property type="entry name" value="Acyl-CoA N-acyltransferases (Nat)"/>
    <property type="match status" value="1"/>
</dbReference>
<dbReference type="EMBL" id="JABEYC010000865">
    <property type="protein sequence ID" value="KAF4973272.1"/>
    <property type="molecule type" value="Genomic_DNA"/>
</dbReference>
<feature type="domain" description="N-acetyltransferase" evidence="1">
    <location>
        <begin position="85"/>
        <end position="229"/>
    </location>
</feature>
<organism evidence="2 3">
    <name type="scientific">Fusarium zealandicum</name>
    <dbReference type="NCBI Taxonomy" id="1053134"/>
    <lineage>
        <taxon>Eukaryota</taxon>
        <taxon>Fungi</taxon>
        <taxon>Dikarya</taxon>
        <taxon>Ascomycota</taxon>
        <taxon>Pezizomycotina</taxon>
        <taxon>Sordariomycetes</taxon>
        <taxon>Hypocreomycetidae</taxon>
        <taxon>Hypocreales</taxon>
        <taxon>Nectriaceae</taxon>
        <taxon>Fusarium</taxon>
        <taxon>Fusarium staphyleae species complex</taxon>
    </lineage>
</organism>
<dbReference type="Gene3D" id="3.40.630.30">
    <property type="match status" value="1"/>
</dbReference>
<dbReference type="GO" id="GO:0016747">
    <property type="term" value="F:acyltransferase activity, transferring groups other than amino-acyl groups"/>
    <property type="evidence" value="ECO:0007669"/>
    <property type="project" value="InterPro"/>
</dbReference>
<accession>A0A8H4UC00</accession>
<evidence type="ECO:0000313" key="3">
    <source>
        <dbReference type="Proteomes" id="UP000635477"/>
    </source>
</evidence>
<dbReference type="CDD" id="cd04301">
    <property type="entry name" value="NAT_SF"/>
    <property type="match status" value="1"/>
</dbReference>
<dbReference type="InterPro" id="IPR052523">
    <property type="entry name" value="Trichothecene_AcTrans"/>
</dbReference>
<proteinExistence type="predicted"/>
<protein>
    <recommendedName>
        <fullName evidence="1">N-acetyltransferase domain-containing protein</fullName>
    </recommendedName>
</protein>
<reference evidence="2" key="2">
    <citation type="submission" date="2020-05" db="EMBL/GenBank/DDBJ databases">
        <authorList>
            <person name="Kim H.-S."/>
            <person name="Proctor R.H."/>
            <person name="Brown D.W."/>
        </authorList>
    </citation>
    <scope>NUCLEOTIDE SEQUENCE</scope>
    <source>
        <strain evidence="2">NRRL 22465</strain>
    </source>
</reference>
<dbReference type="Proteomes" id="UP000635477">
    <property type="component" value="Unassembled WGS sequence"/>
</dbReference>
<evidence type="ECO:0000259" key="1">
    <source>
        <dbReference type="PROSITE" id="PS51186"/>
    </source>
</evidence>
<dbReference type="AlphaFoldDB" id="A0A8H4UC00"/>
<name>A0A8H4UC00_9HYPO</name>
<dbReference type="Pfam" id="PF13508">
    <property type="entry name" value="Acetyltransf_7"/>
    <property type="match status" value="1"/>
</dbReference>
<dbReference type="OrthoDB" id="10017208at2759"/>
<dbReference type="PANTHER" id="PTHR42791:SF2">
    <property type="entry name" value="N-ACETYLTRANSFERASE DOMAIN-CONTAINING PROTEIN"/>
    <property type="match status" value="1"/>
</dbReference>
<comment type="caution">
    <text evidence="2">The sequence shown here is derived from an EMBL/GenBank/DDBJ whole genome shotgun (WGS) entry which is preliminary data.</text>
</comment>
<dbReference type="InterPro" id="IPR000182">
    <property type="entry name" value="GNAT_dom"/>
</dbReference>
<keyword evidence="3" id="KW-1185">Reference proteome</keyword>
<sequence>MTISVRKATQQDLPGIARICNTAFHPTTDTISRRLFPLHLKPQDAVDGEAAHLWRAARKSISMASERGIMMVAVDAASDGEIVGFSLWEIPETSLASVEAAPKFPEPPAELDQDAFAEVRSIANADITELFGERGTKDVWREFPRLLYSNVYLTEADLDYLGVDPKHQRRGIGKLLLNWGLDCAANQGRDCYLIATPAGRPLYTASGFGDVRTVLFFGIPHYSMVLRQAWK</sequence>
<dbReference type="PROSITE" id="PS51186">
    <property type="entry name" value="GNAT"/>
    <property type="match status" value="1"/>
</dbReference>
<reference evidence="2" key="1">
    <citation type="journal article" date="2020" name="BMC Genomics">
        <title>Correction to: Identification and distribution of gene clusters required for synthesis of sphingolipid metabolism inhibitors in diverse species of the filamentous fungus Fusarium.</title>
        <authorList>
            <person name="Kim H.S."/>
            <person name="Lohmar J.M."/>
            <person name="Busman M."/>
            <person name="Brown D.W."/>
            <person name="Naumann T.A."/>
            <person name="Divon H.H."/>
            <person name="Lysoe E."/>
            <person name="Uhlig S."/>
            <person name="Proctor R.H."/>
        </authorList>
    </citation>
    <scope>NUCLEOTIDE SEQUENCE</scope>
    <source>
        <strain evidence="2">NRRL 22465</strain>
    </source>
</reference>
<dbReference type="InterPro" id="IPR016181">
    <property type="entry name" value="Acyl_CoA_acyltransferase"/>
</dbReference>
<gene>
    <name evidence="2" type="ORF">FZEAL_9371</name>
</gene>
<dbReference type="PANTHER" id="PTHR42791">
    <property type="entry name" value="GNAT FAMILY ACETYLTRANSFERASE"/>
    <property type="match status" value="1"/>
</dbReference>
<evidence type="ECO:0000313" key="2">
    <source>
        <dbReference type="EMBL" id="KAF4973272.1"/>
    </source>
</evidence>